<accession>A0A139WKE5</accession>
<dbReference type="Proteomes" id="UP000007266">
    <property type="component" value="Linkage group 3"/>
</dbReference>
<name>A0A139WKE5_TRICA</name>
<reference evidence="2 3" key="1">
    <citation type="journal article" date="2008" name="Nature">
        <title>The genome of the model beetle and pest Tribolium castaneum.</title>
        <authorList>
            <consortium name="Tribolium Genome Sequencing Consortium"/>
            <person name="Richards S."/>
            <person name="Gibbs R.A."/>
            <person name="Weinstock G.M."/>
            <person name="Brown S.J."/>
            <person name="Denell R."/>
            <person name="Beeman R.W."/>
            <person name="Gibbs R."/>
            <person name="Beeman R.W."/>
            <person name="Brown S.J."/>
            <person name="Bucher G."/>
            <person name="Friedrich M."/>
            <person name="Grimmelikhuijzen C.J."/>
            <person name="Klingler M."/>
            <person name="Lorenzen M."/>
            <person name="Richards S."/>
            <person name="Roth S."/>
            <person name="Schroder R."/>
            <person name="Tautz D."/>
            <person name="Zdobnov E.M."/>
            <person name="Muzny D."/>
            <person name="Gibbs R.A."/>
            <person name="Weinstock G.M."/>
            <person name="Attaway T."/>
            <person name="Bell S."/>
            <person name="Buhay C.J."/>
            <person name="Chandrabose M.N."/>
            <person name="Chavez D."/>
            <person name="Clerk-Blankenburg K.P."/>
            <person name="Cree A."/>
            <person name="Dao M."/>
            <person name="Davis C."/>
            <person name="Chacko J."/>
            <person name="Dinh H."/>
            <person name="Dugan-Rocha S."/>
            <person name="Fowler G."/>
            <person name="Garner T.T."/>
            <person name="Garnes J."/>
            <person name="Gnirke A."/>
            <person name="Hawes A."/>
            <person name="Hernandez J."/>
            <person name="Hines S."/>
            <person name="Holder M."/>
            <person name="Hume J."/>
            <person name="Jhangiani S.N."/>
            <person name="Joshi V."/>
            <person name="Khan Z.M."/>
            <person name="Jackson L."/>
            <person name="Kovar C."/>
            <person name="Kowis A."/>
            <person name="Lee S."/>
            <person name="Lewis L.R."/>
            <person name="Margolis J."/>
            <person name="Morgan M."/>
            <person name="Nazareth L.V."/>
            <person name="Nguyen N."/>
            <person name="Okwuonu G."/>
            <person name="Parker D."/>
            <person name="Richards S."/>
            <person name="Ruiz S.J."/>
            <person name="Santibanez J."/>
            <person name="Savard J."/>
            <person name="Scherer S.E."/>
            <person name="Schneider B."/>
            <person name="Sodergren E."/>
            <person name="Tautz D."/>
            <person name="Vattahil S."/>
            <person name="Villasana D."/>
            <person name="White C.S."/>
            <person name="Wright R."/>
            <person name="Park Y."/>
            <person name="Beeman R.W."/>
            <person name="Lord J."/>
            <person name="Oppert B."/>
            <person name="Lorenzen M."/>
            <person name="Brown S."/>
            <person name="Wang L."/>
            <person name="Savard J."/>
            <person name="Tautz D."/>
            <person name="Richards S."/>
            <person name="Weinstock G."/>
            <person name="Gibbs R.A."/>
            <person name="Liu Y."/>
            <person name="Worley K."/>
            <person name="Weinstock G."/>
            <person name="Elsik C.G."/>
            <person name="Reese J.T."/>
            <person name="Elhaik E."/>
            <person name="Landan G."/>
            <person name="Graur D."/>
            <person name="Arensburger P."/>
            <person name="Atkinson P."/>
            <person name="Beeman R.W."/>
            <person name="Beidler J."/>
            <person name="Brown S.J."/>
            <person name="Demuth J.P."/>
            <person name="Drury D.W."/>
            <person name="Du Y.Z."/>
            <person name="Fujiwara H."/>
            <person name="Lorenzen M."/>
            <person name="Maselli V."/>
            <person name="Osanai M."/>
            <person name="Park Y."/>
            <person name="Robertson H.M."/>
            <person name="Tu Z."/>
            <person name="Wang J.J."/>
            <person name="Wang S."/>
            <person name="Richards S."/>
            <person name="Song H."/>
            <person name="Zhang L."/>
            <person name="Sodergren E."/>
            <person name="Werner D."/>
            <person name="Stanke M."/>
            <person name="Morgenstern B."/>
            <person name="Solovyev V."/>
            <person name="Kosarev P."/>
            <person name="Brown G."/>
            <person name="Chen H.C."/>
            <person name="Ermolaeva O."/>
            <person name="Hlavina W."/>
            <person name="Kapustin Y."/>
            <person name="Kiryutin B."/>
            <person name="Kitts P."/>
            <person name="Maglott D."/>
            <person name="Pruitt K."/>
            <person name="Sapojnikov V."/>
            <person name="Souvorov A."/>
            <person name="Mackey A.J."/>
            <person name="Waterhouse R.M."/>
            <person name="Wyder S."/>
            <person name="Zdobnov E.M."/>
            <person name="Zdobnov E.M."/>
            <person name="Wyder S."/>
            <person name="Kriventseva E.V."/>
            <person name="Kadowaki T."/>
            <person name="Bork P."/>
            <person name="Aranda M."/>
            <person name="Bao R."/>
            <person name="Beermann A."/>
            <person name="Berns N."/>
            <person name="Bolognesi R."/>
            <person name="Bonneton F."/>
            <person name="Bopp D."/>
            <person name="Brown S.J."/>
            <person name="Bucher G."/>
            <person name="Butts T."/>
            <person name="Chaumot A."/>
            <person name="Denell R.E."/>
            <person name="Ferrier D.E."/>
            <person name="Friedrich M."/>
            <person name="Gordon C.M."/>
            <person name="Jindra M."/>
            <person name="Klingler M."/>
            <person name="Lan Q."/>
            <person name="Lattorff H.M."/>
            <person name="Laudet V."/>
            <person name="von Levetsow C."/>
            <person name="Liu Z."/>
            <person name="Lutz R."/>
            <person name="Lynch J.A."/>
            <person name="da Fonseca R.N."/>
            <person name="Posnien N."/>
            <person name="Reuter R."/>
            <person name="Roth S."/>
            <person name="Savard J."/>
            <person name="Schinko J.B."/>
            <person name="Schmitt C."/>
            <person name="Schoppmeier M."/>
            <person name="Schroder R."/>
            <person name="Shippy T.D."/>
            <person name="Simonnet F."/>
            <person name="Marques-Souza H."/>
            <person name="Tautz D."/>
            <person name="Tomoyasu Y."/>
            <person name="Trauner J."/>
            <person name="Van der Zee M."/>
            <person name="Vervoort M."/>
            <person name="Wittkopp N."/>
            <person name="Wimmer E.A."/>
            <person name="Yang X."/>
            <person name="Jones A.K."/>
            <person name="Sattelle D.B."/>
            <person name="Ebert P.R."/>
            <person name="Nelson D."/>
            <person name="Scott J.G."/>
            <person name="Beeman R.W."/>
            <person name="Muthukrishnan S."/>
            <person name="Kramer K.J."/>
            <person name="Arakane Y."/>
            <person name="Beeman R.W."/>
            <person name="Zhu Q."/>
            <person name="Hogenkamp D."/>
            <person name="Dixit R."/>
            <person name="Oppert B."/>
            <person name="Jiang H."/>
            <person name="Zou Z."/>
            <person name="Marshall J."/>
            <person name="Elpidina E."/>
            <person name="Vinokurov K."/>
            <person name="Oppert C."/>
            <person name="Zou Z."/>
            <person name="Evans J."/>
            <person name="Lu Z."/>
            <person name="Zhao P."/>
            <person name="Sumathipala N."/>
            <person name="Altincicek B."/>
            <person name="Vilcinskas A."/>
            <person name="Williams M."/>
            <person name="Hultmark D."/>
            <person name="Hetru C."/>
            <person name="Jiang H."/>
            <person name="Grimmelikhuijzen C.J."/>
            <person name="Hauser F."/>
            <person name="Cazzamali G."/>
            <person name="Williamson M."/>
            <person name="Park Y."/>
            <person name="Li B."/>
            <person name="Tanaka Y."/>
            <person name="Predel R."/>
            <person name="Neupert S."/>
            <person name="Schachtner J."/>
            <person name="Verleyen P."/>
            <person name="Raible F."/>
            <person name="Bork P."/>
            <person name="Friedrich M."/>
            <person name="Walden K.K."/>
            <person name="Robertson H.M."/>
            <person name="Angeli S."/>
            <person name="Foret S."/>
            <person name="Bucher G."/>
            <person name="Schuetz S."/>
            <person name="Maleszka R."/>
            <person name="Wimmer E.A."/>
            <person name="Beeman R.W."/>
            <person name="Lorenzen M."/>
            <person name="Tomoyasu Y."/>
            <person name="Miller S.C."/>
            <person name="Grossmann D."/>
            <person name="Bucher G."/>
        </authorList>
    </citation>
    <scope>NUCLEOTIDE SEQUENCE [LARGE SCALE GENOMIC DNA]</scope>
    <source>
        <strain evidence="2 3">Georgia GA2</strain>
    </source>
</reference>
<dbReference type="AlphaFoldDB" id="A0A139WKE5"/>
<evidence type="ECO:0000313" key="3">
    <source>
        <dbReference type="Proteomes" id="UP000007266"/>
    </source>
</evidence>
<evidence type="ECO:0000313" key="2">
    <source>
        <dbReference type="EMBL" id="KYB28518.1"/>
    </source>
</evidence>
<sequence>MHTLQEINLSIRSKRSKSPSIKGRIKQKYKRFRYLTSV</sequence>
<dbReference type="InParanoid" id="A0A139WKE5"/>
<evidence type="ECO:0000256" key="1">
    <source>
        <dbReference type="SAM" id="MobiDB-lite"/>
    </source>
</evidence>
<organism evidence="2 3">
    <name type="scientific">Tribolium castaneum</name>
    <name type="common">Red flour beetle</name>
    <dbReference type="NCBI Taxonomy" id="7070"/>
    <lineage>
        <taxon>Eukaryota</taxon>
        <taxon>Metazoa</taxon>
        <taxon>Ecdysozoa</taxon>
        <taxon>Arthropoda</taxon>
        <taxon>Hexapoda</taxon>
        <taxon>Insecta</taxon>
        <taxon>Pterygota</taxon>
        <taxon>Neoptera</taxon>
        <taxon>Endopterygota</taxon>
        <taxon>Coleoptera</taxon>
        <taxon>Polyphaga</taxon>
        <taxon>Cucujiformia</taxon>
        <taxon>Tenebrionidae</taxon>
        <taxon>Tenebrionidae incertae sedis</taxon>
        <taxon>Tribolium</taxon>
    </lineage>
</organism>
<reference evidence="2 3" key="2">
    <citation type="journal article" date="2010" name="Nucleic Acids Res.">
        <title>BeetleBase in 2010: revisions to provide comprehensive genomic information for Tribolium castaneum.</title>
        <authorList>
            <person name="Kim H.S."/>
            <person name="Murphy T."/>
            <person name="Xia J."/>
            <person name="Caragea D."/>
            <person name="Park Y."/>
            <person name="Beeman R.W."/>
            <person name="Lorenzen M.D."/>
            <person name="Butcher S."/>
            <person name="Manak J.R."/>
            <person name="Brown S.J."/>
        </authorList>
    </citation>
    <scope>GENOME REANNOTATION</scope>
    <source>
        <strain evidence="2 3">Georgia GA2</strain>
    </source>
</reference>
<feature type="region of interest" description="Disordered" evidence="1">
    <location>
        <begin position="1"/>
        <end position="23"/>
    </location>
</feature>
<protein>
    <submittedName>
        <fullName evidence="2">Uncharacterized protein</fullName>
    </submittedName>
</protein>
<gene>
    <name evidence="2" type="primary">AUGUSTUS-3.0.2_34608</name>
    <name evidence="2" type="ORF">TcasGA2_TC034608</name>
</gene>
<keyword evidence="3" id="KW-1185">Reference proteome</keyword>
<proteinExistence type="predicted"/>
<dbReference type="EMBL" id="KQ971325">
    <property type="protein sequence ID" value="KYB28518.1"/>
    <property type="molecule type" value="Genomic_DNA"/>
</dbReference>
<feature type="compositionally biased region" description="Basic residues" evidence="1">
    <location>
        <begin position="12"/>
        <end position="23"/>
    </location>
</feature>